<evidence type="ECO:0000313" key="3">
    <source>
        <dbReference type="RefSeq" id="XP_014522468.1"/>
    </source>
</evidence>
<dbReference type="Proteomes" id="UP000087766">
    <property type="component" value="Unplaced"/>
</dbReference>
<dbReference type="RefSeq" id="XP_014522468.1">
    <property type="nucleotide sequence ID" value="XM_014666982.1"/>
</dbReference>
<feature type="compositionally biased region" description="Basic and acidic residues" evidence="1">
    <location>
        <begin position="100"/>
        <end position="113"/>
    </location>
</feature>
<feature type="region of interest" description="Disordered" evidence="1">
    <location>
        <begin position="446"/>
        <end position="472"/>
    </location>
</feature>
<feature type="region of interest" description="Disordered" evidence="1">
    <location>
        <begin position="395"/>
        <end position="414"/>
    </location>
</feature>
<dbReference type="InterPro" id="IPR004252">
    <property type="entry name" value="Probable_transposase_24"/>
</dbReference>
<gene>
    <name evidence="3" type="primary">LOC106778973</name>
</gene>
<feature type="compositionally biased region" description="Basic residues" evidence="1">
    <location>
        <begin position="14"/>
        <end position="24"/>
    </location>
</feature>
<feature type="region of interest" description="Disordered" evidence="1">
    <location>
        <begin position="259"/>
        <end position="283"/>
    </location>
</feature>
<feature type="compositionally biased region" description="Low complexity" evidence="1">
    <location>
        <begin position="89"/>
        <end position="99"/>
    </location>
</feature>
<feature type="compositionally biased region" description="Low complexity" evidence="1">
    <location>
        <begin position="272"/>
        <end position="283"/>
    </location>
</feature>
<name>A0A1S3VVS1_VIGRR</name>
<organism evidence="2 3">
    <name type="scientific">Vigna radiata var. radiata</name>
    <name type="common">Mung bean</name>
    <name type="synonym">Phaseolus aureus</name>
    <dbReference type="NCBI Taxonomy" id="3916"/>
    <lineage>
        <taxon>Eukaryota</taxon>
        <taxon>Viridiplantae</taxon>
        <taxon>Streptophyta</taxon>
        <taxon>Embryophyta</taxon>
        <taxon>Tracheophyta</taxon>
        <taxon>Spermatophyta</taxon>
        <taxon>Magnoliopsida</taxon>
        <taxon>eudicotyledons</taxon>
        <taxon>Gunneridae</taxon>
        <taxon>Pentapetalae</taxon>
        <taxon>rosids</taxon>
        <taxon>fabids</taxon>
        <taxon>Fabales</taxon>
        <taxon>Fabaceae</taxon>
        <taxon>Papilionoideae</taxon>
        <taxon>50 kb inversion clade</taxon>
        <taxon>NPAAA clade</taxon>
        <taxon>indigoferoid/millettioid clade</taxon>
        <taxon>Phaseoleae</taxon>
        <taxon>Vigna</taxon>
    </lineage>
</organism>
<reference evidence="3" key="1">
    <citation type="submission" date="2025-08" db="UniProtKB">
        <authorList>
            <consortium name="RefSeq"/>
        </authorList>
    </citation>
    <scope>IDENTIFICATION</scope>
    <source>
        <tissue evidence="3">Leaf</tissue>
    </source>
</reference>
<dbReference type="OrthoDB" id="1418220at2759"/>
<sequence length="508" mass="57080">MTGQQQSRPDKGKAVAKPKRKRQPKYILRIPTFVAWTTPDVGPSHALPRHHLSTPHPPIHLTPDPVVQPTQDPTSLPSPTHLGTPIVGSSIPSSSSIPPSDDRPPRSDDRPPPSDDLPPPSDDHHSAGDDGDDPAPTDRPLIEPYGKGVASQAIIRSIKQQFLNPWPTWGAISDDDKIPLWERFKMKVQWLPKHEVQIHRNFNTKASHRLSEMFREARIDGECPYWIGEQIWTSLLEHWNSPQYRAKCAIAQKNRASEKGGVLHTGDEAPLTRSTRSTRGPTRMKQLLLRKQSGERTPVNVNVTTGVATGRYANDFRSYLGVVARDKISILVPSFDHVSEVDRNVIWNDILAAALGRVVHVDEVFHQTHLRKGTDQFIDERSHKTHEEFSAKLSRVRSSHSSCPQSTQQPDDDHDLIRSQCWIDVVGGKKKGRIYGAGQLAANYSKGRGGLNHQPSSSSQRPNETVHETQRLQTREREYNELRQEFTSFKELVMRLLPESAVPPTSHS</sequence>
<keyword evidence="2" id="KW-1185">Reference proteome</keyword>
<accession>A0A1S3VVS1</accession>
<feature type="compositionally biased region" description="Polar residues" evidence="1">
    <location>
        <begin position="399"/>
        <end position="409"/>
    </location>
</feature>
<dbReference type="KEGG" id="vra:106778973"/>
<dbReference type="Pfam" id="PF03004">
    <property type="entry name" value="Transposase_24"/>
    <property type="match status" value="1"/>
</dbReference>
<protein>
    <submittedName>
        <fullName evidence="3">Uncharacterized protein LOC106778973</fullName>
    </submittedName>
</protein>
<evidence type="ECO:0000256" key="1">
    <source>
        <dbReference type="SAM" id="MobiDB-lite"/>
    </source>
</evidence>
<feature type="region of interest" description="Disordered" evidence="1">
    <location>
        <begin position="1"/>
        <end position="144"/>
    </location>
</feature>
<proteinExistence type="predicted"/>
<feature type="compositionally biased region" description="Polar residues" evidence="1">
    <location>
        <begin position="453"/>
        <end position="463"/>
    </location>
</feature>
<dbReference type="AlphaFoldDB" id="A0A1S3VVS1"/>
<feature type="compositionally biased region" description="Polar residues" evidence="1">
    <location>
        <begin position="68"/>
        <end position="78"/>
    </location>
</feature>
<evidence type="ECO:0000313" key="2">
    <source>
        <dbReference type="Proteomes" id="UP000087766"/>
    </source>
</evidence>
<dbReference type="GeneID" id="106778973"/>